<keyword evidence="4" id="KW-1185">Reference proteome</keyword>
<protein>
    <submittedName>
        <fullName evidence="3">Uncharacterized protein</fullName>
    </submittedName>
</protein>
<name>A0AAE0BV64_9CHLO</name>
<evidence type="ECO:0000313" key="2">
    <source>
        <dbReference type="EMBL" id="KAK3243417.1"/>
    </source>
</evidence>
<reference evidence="3 4" key="1">
    <citation type="journal article" date="2015" name="Genome Biol. Evol.">
        <title>Comparative Genomics of a Bacterivorous Green Alga Reveals Evolutionary Causalities and Consequences of Phago-Mixotrophic Mode of Nutrition.</title>
        <authorList>
            <person name="Burns J.A."/>
            <person name="Paasch A."/>
            <person name="Narechania A."/>
            <person name="Kim E."/>
        </authorList>
    </citation>
    <scope>NUCLEOTIDE SEQUENCE [LARGE SCALE GENOMIC DNA]</scope>
    <source>
        <strain evidence="3">PLY_AMNH</strain>
    </source>
</reference>
<evidence type="ECO:0000313" key="3">
    <source>
        <dbReference type="EMBL" id="KAK3243418.1"/>
    </source>
</evidence>
<accession>A0AAE0BV64</accession>
<evidence type="ECO:0000313" key="4">
    <source>
        <dbReference type="Proteomes" id="UP001190700"/>
    </source>
</evidence>
<dbReference type="Proteomes" id="UP001190700">
    <property type="component" value="Unassembled WGS sequence"/>
</dbReference>
<evidence type="ECO:0000256" key="1">
    <source>
        <dbReference type="SAM" id="Phobius"/>
    </source>
</evidence>
<comment type="caution">
    <text evidence="3">The sequence shown here is derived from an EMBL/GenBank/DDBJ whole genome shotgun (WGS) entry which is preliminary data.</text>
</comment>
<feature type="transmembrane region" description="Helical" evidence="1">
    <location>
        <begin position="12"/>
        <end position="32"/>
    </location>
</feature>
<dbReference type="EMBL" id="LGRX02032864">
    <property type="protein sequence ID" value="KAK3243417.1"/>
    <property type="molecule type" value="Genomic_DNA"/>
</dbReference>
<keyword evidence="1" id="KW-0472">Membrane</keyword>
<gene>
    <name evidence="3" type="ORF">CYMTET_46926</name>
    <name evidence="2" type="ORF">CYMTET_46927</name>
</gene>
<dbReference type="AlphaFoldDB" id="A0AAE0BV64"/>
<keyword evidence="1" id="KW-1133">Transmembrane helix</keyword>
<reference evidence="3" key="2">
    <citation type="submission" date="2023-06" db="EMBL/GenBank/DDBJ databases">
        <title>Long-read-based genome assembly of the green algal bacterivore Cymbomonas tetramitiformis.</title>
        <authorList>
            <person name="Gyaltshen Y."/>
            <person name="Rozenberg A."/>
            <person name="Paasch A."/>
            <person name="Burns J.A."/>
            <person name="Warring S."/>
            <person name="Larson R."/>
            <person name="Maurer-Alcala X."/>
            <person name="Dacks J."/>
            <person name="Kim E."/>
        </authorList>
    </citation>
    <scope>NUCLEOTIDE SEQUENCE</scope>
    <source>
        <strain evidence="3">PLY_AMNH</strain>
    </source>
</reference>
<sequence>MVTVSVSASQKVLICGALVLGLFGFILAFFGLISAEDKCDGNCDNSYRLAQFSAWLQLFVYVGIAGAAFSGKTAQYTVIILTFLAICSTLCIFFADKGITEADQYSNDEDKETAASCYACGFVFCTTADFLMIVILGLQVQNLEGAVKSDQNPMYQPSTETPAGY</sequence>
<feature type="transmembrane region" description="Helical" evidence="1">
    <location>
        <begin position="115"/>
        <end position="138"/>
    </location>
</feature>
<proteinExistence type="predicted"/>
<keyword evidence="1" id="KW-0812">Transmembrane</keyword>
<feature type="transmembrane region" description="Helical" evidence="1">
    <location>
        <begin position="52"/>
        <end position="69"/>
    </location>
</feature>
<dbReference type="EMBL" id="LGRX02032863">
    <property type="protein sequence ID" value="KAK3243418.1"/>
    <property type="molecule type" value="Genomic_DNA"/>
</dbReference>
<organism evidence="3 4">
    <name type="scientific">Cymbomonas tetramitiformis</name>
    <dbReference type="NCBI Taxonomy" id="36881"/>
    <lineage>
        <taxon>Eukaryota</taxon>
        <taxon>Viridiplantae</taxon>
        <taxon>Chlorophyta</taxon>
        <taxon>Pyramimonadophyceae</taxon>
        <taxon>Pyramimonadales</taxon>
        <taxon>Pyramimonadaceae</taxon>
        <taxon>Cymbomonas</taxon>
    </lineage>
</organism>
<feature type="transmembrane region" description="Helical" evidence="1">
    <location>
        <begin position="76"/>
        <end position="95"/>
    </location>
</feature>